<name>A0A9P8P4B2_9ASCO</name>
<comment type="caution">
    <text evidence="4">The sequence shown here is derived from an EMBL/GenBank/DDBJ whole genome shotgun (WGS) entry which is preliminary data.</text>
</comment>
<keyword evidence="2" id="KW-0175">Coiled coil</keyword>
<dbReference type="InterPro" id="IPR038499">
    <property type="entry name" value="BRO1_sf"/>
</dbReference>
<dbReference type="Pfam" id="PF13949">
    <property type="entry name" value="ALIX_LYPXL_bnd"/>
    <property type="match status" value="1"/>
</dbReference>
<gene>
    <name evidence="4" type="ORF">OGATHE_003610</name>
</gene>
<dbReference type="Gene3D" id="1.20.140.50">
    <property type="entry name" value="alix/aip1 like domains"/>
    <property type="match status" value="1"/>
</dbReference>
<dbReference type="PANTHER" id="PTHR23030:SF39">
    <property type="entry name" value="PROGRAMMED CELL DEATH 6-INTERACTING PROTEIN"/>
    <property type="match status" value="1"/>
</dbReference>
<dbReference type="Gene3D" id="1.25.40.280">
    <property type="entry name" value="alix/aip1 like domains"/>
    <property type="match status" value="1"/>
</dbReference>
<dbReference type="Pfam" id="PF03097">
    <property type="entry name" value="BRO1"/>
    <property type="match status" value="1"/>
</dbReference>
<comment type="similarity">
    <text evidence="1">Belongs to the palA/RIM20 family.</text>
</comment>
<evidence type="ECO:0000313" key="4">
    <source>
        <dbReference type="EMBL" id="KAH3664795.1"/>
    </source>
</evidence>
<dbReference type="EMBL" id="JAEUBD010001178">
    <property type="protein sequence ID" value="KAH3664795.1"/>
    <property type="molecule type" value="Genomic_DNA"/>
</dbReference>
<dbReference type="GO" id="GO:0005768">
    <property type="term" value="C:endosome"/>
    <property type="evidence" value="ECO:0007669"/>
    <property type="project" value="TreeGrafter"/>
</dbReference>
<evidence type="ECO:0000259" key="3">
    <source>
        <dbReference type="PROSITE" id="PS51180"/>
    </source>
</evidence>
<feature type="coiled-coil region" evidence="2">
    <location>
        <begin position="550"/>
        <end position="577"/>
    </location>
</feature>
<reference evidence="4" key="1">
    <citation type="journal article" date="2021" name="Open Biol.">
        <title>Shared evolutionary footprints suggest mitochondrial oxidative damage underlies multiple complex I losses in fungi.</title>
        <authorList>
            <person name="Schikora-Tamarit M.A."/>
            <person name="Marcet-Houben M."/>
            <person name="Nosek J."/>
            <person name="Gabaldon T."/>
        </authorList>
    </citation>
    <scope>NUCLEOTIDE SEQUENCE</scope>
    <source>
        <strain evidence="4">NCAIM Y.01608</strain>
    </source>
</reference>
<evidence type="ECO:0000256" key="2">
    <source>
        <dbReference type="SAM" id="Coils"/>
    </source>
</evidence>
<dbReference type="InterPro" id="IPR004328">
    <property type="entry name" value="BRO1_dom"/>
</dbReference>
<protein>
    <recommendedName>
        <fullName evidence="3">BRO1 domain-containing protein</fullName>
    </recommendedName>
</protein>
<reference evidence="4" key="2">
    <citation type="submission" date="2021-01" db="EMBL/GenBank/DDBJ databases">
        <authorList>
            <person name="Schikora-Tamarit M.A."/>
        </authorList>
    </citation>
    <scope>NUCLEOTIDE SEQUENCE</scope>
    <source>
        <strain evidence="4">NCAIM Y.01608</strain>
    </source>
</reference>
<sequence>METKLLSVPFRKTDRVSLYTSLKGVIDSEFYQSSANFDKSLQEIDQLRKAAEAPSCSLESIALLKRYYVQLASLQIKFPEDSIEFPWYGTLGIRVDGPFSYRSITYERANVLYQIAAAYSLLALNVDNKHSLDGIKQSCIYLQHSAGYFELLRTRIIPQLTNVPLELRSEVLETLQLLMLAQAQEKFWFFALKSDLKNTVISKLSAQVSQFYTDSLALAKKTVCFKKDWIEHIQVKTLHFKAAAYYRCSIHSGEQEKYGEEIAYLREAEQVFNTKLPKLDGQLALEDFKMLRQTVHDRLRKAERENDLIYLQDIPKVAPLTKVSMVKSMLPEELVDLHKAINSGEYGRPLFEGLVPYSVIQVAMSYKDRVENYYVVNFKEPLQELNKKIDTLISETGVTAQIEAILKPQSIPNWVWEYKEKLEQLRWKSTLRELETELREARRDARPQLDKLWEEVRLARENDYQQRRLHASKWQLPDFDESAAECYDLLNKLETYLDQSAKGDRVIFQQIKDLKPYLKVYESAESLEEFIPKSQILDLNPDFKDVVFKLDDKVKQLKNLKNERHEFLENLKVKMSENQILMQVTEQYKKLVSQNIAVDENSMQFILDESLRKFDAELGFLTSTATIQDSDTSLIYDLYDIFKSGKRQLQGGRERETALRVLQDTMSGYLEVVENLKQGIHFYHDYMENLASARQKVCDFLNDRRLLVSNL</sequence>
<dbReference type="Gene3D" id="1.20.120.560">
    <property type="entry name" value="alix/aip1 in complex with the ypdl late domain"/>
    <property type="match status" value="1"/>
</dbReference>
<accession>A0A9P8P4B2</accession>
<dbReference type="CDD" id="cd09241">
    <property type="entry name" value="BRO1_ScRim20-like"/>
    <property type="match status" value="1"/>
</dbReference>
<organism evidence="4 5">
    <name type="scientific">Ogataea polymorpha</name>
    <dbReference type="NCBI Taxonomy" id="460523"/>
    <lineage>
        <taxon>Eukaryota</taxon>
        <taxon>Fungi</taxon>
        <taxon>Dikarya</taxon>
        <taxon>Ascomycota</taxon>
        <taxon>Saccharomycotina</taxon>
        <taxon>Pichiomycetes</taxon>
        <taxon>Pichiales</taxon>
        <taxon>Pichiaceae</taxon>
        <taxon>Ogataea</taxon>
    </lineage>
</organism>
<evidence type="ECO:0000313" key="5">
    <source>
        <dbReference type="Proteomes" id="UP000788993"/>
    </source>
</evidence>
<proteinExistence type="inferred from homology"/>
<feature type="domain" description="BRO1" evidence="3">
    <location>
        <begin position="4"/>
        <end position="389"/>
    </location>
</feature>
<evidence type="ECO:0000256" key="1">
    <source>
        <dbReference type="ARBA" id="ARBA00038154"/>
    </source>
</evidence>
<dbReference type="PROSITE" id="PS51180">
    <property type="entry name" value="BRO1"/>
    <property type="match status" value="1"/>
</dbReference>
<dbReference type="AlphaFoldDB" id="A0A9P8P4B2"/>
<dbReference type="PANTHER" id="PTHR23030">
    <property type="entry name" value="PCD6 INTERACTING PROTEIN-RELATED"/>
    <property type="match status" value="1"/>
</dbReference>
<dbReference type="SMART" id="SM01041">
    <property type="entry name" value="BRO1"/>
    <property type="match status" value="1"/>
</dbReference>
<keyword evidence="5" id="KW-1185">Reference proteome</keyword>
<dbReference type="InterPro" id="IPR025304">
    <property type="entry name" value="ALIX_V_dom"/>
</dbReference>
<feature type="coiled-coil region" evidence="2">
    <location>
        <begin position="424"/>
        <end position="451"/>
    </location>
</feature>
<dbReference type="Proteomes" id="UP000788993">
    <property type="component" value="Unassembled WGS sequence"/>
</dbReference>